<dbReference type="GO" id="GO:0004252">
    <property type="term" value="F:serine-type endopeptidase activity"/>
    <property type="evidence" value="ECO:0007669"/>
    <property type="project" value="InterPro"/>
</dbReference>
<dbReference type="InterPro" id="IPR036286">
    <property type="entry name" value="LexA/Signal_pep-like_sf"/>
</dbReference>
<gene>
    <name evidence="2" type="ORF">SAMN05720469_10345</name>
</gene>
<accession>A0A1M6QY41</accession>
<reference evidence="3" key="1">
    <citation type="submission" date="2016-11" db="EMBL/GenBank/DDBJ databases">
        <authorList>
            <person name="Varghese N."/>
            <person name="Submissions S."/>
        </authorList>
    </citation>
    <scope>NUCLEOTIDE SEQUENCE [LARGE SCALE GENOMIC DNA]</scope>
    <source>
        <strain evidence="3">UWOS</strain>
    </source>
</reference>
<dbReference type="CDD" id="cd06530">
    <property type="entry name" value="S26_SPase_I"/>
    <property type="match status" value="1"/>
</dbReference>
<sequence length="285" mass="32502">MSAASYAKKLQRASSRKWNIVLGLVLLAVFLFSLALRLYVIEPVRIVGNALDSRLSSGDLVWVCKLPFCTNKLTHDDIVLVSLNGQDPILRSVFGLPGDSIRIFPDGKIQSGENTSQWEDESEIIAPREFYIPRQGDSISFSELNDIAFDYASLILQNQFGTHRYYTQAQLLRENDTLPLSRVGSAHIFGRPVSIREIHGFHWQEYFIISLQINREEPGAKPVRFERKIYNAQDSTEIKGFRSPDDFYYLICTKGNHYADSRQLGFIAKKQIIGKVVRAQTLFQH</sequence>
<dbReference type="SUPFAM" id="SSF51306">
    <property type="entry name" value="LexA/Signal peptidase"/>
    <property type="match status" value="1"/>
</dbReference>
<dbReference type="EMBL" id="FRAW01000003">
    <property type="protein sequence ID" value="SHK25161.1"/>
    <property type="molecule type" value="Genomic_DNA"/>
</dbReference>
<name>A0A1M6QY41_9BACT</name>
<keyword evidence="3" id="KW-1185">Reference proteome</keyword>
<evidence type="ECO:0000259" key="1">
    <source>
        <dbReference type="Pfam" id="PF10502"/>
    </source>
</evidence>
<dbReference type="Pfam" id="PF10502">
    <property type="entry name" value="Peptidase_S26"/>
    <property type="match status" value="1"/>
</dbReference>
<dbReference type="Proteomes" id="UP000184275">
    <property type="component" value="Unassembled WGS sequence"/>
</dbReference>
<protein>
    <submittedName>
        <fullName evidence="2">Peptidase S24-like</fullName>
    </submittedName>
</protein>
<feature type="domain" description="Peptidase S26" evidence="1">
    <location>
        <begin position="24"/>
        <end position="108"/>
    </location>
</feature>
<dbReference type="Gene3D" id="2.10.109.10">
    <property type="entry name" value="Umud Fragment, subunit A"/>
    <property type="match status" value="1"/>
</dbReference>
<organism evidence="2 3">
    <name type="scientific">Fibrobacter intestinalis</name>
    <dbReference type="NCBI Taxonomy" id="28122"/>
    <lineage>
        <taxon>Bacteria</taxon>
        <taxon>Pseudomonadati</taxon>
        <taxon>Fibrobacterota</taxon>
        <taxon>Fibrobacteria</taxon>
        <taxon>Fibrobacterales</taxon>
        <taxon>Fibrobacteraceae</taxon>
        <taxon>Fibrobacter</taxon>
    </lineage>
</organism>
<evidence type="ECO:0000313" key="3">
    <source>
        <dbReference type="Proteomes" id="UP000184275"/>
    </source>
</evidence>
<evidence type="ECO:0000313" key="2">
    <source>
        <dbReference type="EMBL" id="SHK25161.1"/>
    </source>
</evidence>
<dbReference type="GO" id="GO:0006465">
    <property type="term" value="P:signal peptide processing"/>
    <property type="evidence" value="ECO:0007669"/>
    <property type="project" value="InterPro"/>
</dbReference>
<dbReference type="AlphaFoldDB" id="A0A1M6QY41"/>
<proteinExistence type="predicted"/>
<dbReference type="InterPro" id="IPR019533">
    <property type="entry name" value="Peptidase_S26"/>
</dbReference>